<keyword evidence="1" id="KW-0862">Zinc</keyword>
<accession>A0A6P4C6W2</accession>
<evidence type="ECO:0000256" key="1">
    <source>
        <dbReference type="PROSITE-ProRule" id="PRU00047"/>
    </source>
</evidence>
<keyword evidence="1" id="KW-0863">Zinc-finger</keyword>
<dbReference type="PANTHER" id="PTHR31286:SF99">
    <property type="entry name" value="DUF4283 DOMAIN-CONTAINING PROTEIN"/>
    <property type="match status" value="1"/>
</dbReference>
<feature type="region of interest" description="Disordered" evidence="2">
    <location>
        <begin position="402"/>
        <end position="451"/>
    </location>
</feature>
<dbReference type="RefSeq" id="XP_015945786.1">
    <property type="nucleotide sequence ID" value="XM_016090300.1"/>
</dbReference>
<feature type="region of interest" description="Disordered" evidence="2">
    <location>
        <begin position="1"/>
        <end position="51"/>
    </location>
</feature>
<dbReference type="GeneID" id="107470886"/>
<dbReference type="AlphaFoldDB" id="A0A6P4C6W2"/>
<name>A0A6P4C6W2_ARADU</name>
<dbReference type="Proteomes" id="UP000515211">
    <property type="component" value="Chromosome 1"/>
</dbReference>
<organism evidence="4 5">
    <name type="scientific">Arachis duranensis</name>
    <name type="common">Wild peanut</name>
    <dbReference type="NCBI Taxonomy" id="130453"/>
    <lineage>
        <taxon>Eukaryota</taxon>
        <taxon>Viridiplantae</taxon>
        <taxon>Streptophyta</taxon>
        <taxon>Embryophyta</taxon>
        <taxon>Tracheophyta</taxon>
        <taxon>Spermatophyta</taxon>
        <taxon>Magnoliopsida</taxon>
        <taxon>eudicotyledons</taxon>
        <taxon>Gunneridae</taxon>
        <taxon>Pentapetalae</taxon>
        <taxon>rosids</taxon>
        <taxon>fabids</taxon>
        <taxon>Fabales</taxon>
        <taxon>Fabaceae</taxon>
        <taxon>Papilionoideae</taxon>
        <taxon>50 kb inversion clade</taxon>
        <taxon>dalbergioids sensu lato</taxon>
        <taxon>Dalbergieae</taxon>
        <taxon>Pterocarpus clade</taxon>
        <taxon>Arachis</taxon>
    </lineage>
</organism>
<reference evidence="5" key="2">
    <citation type="submission" date="2025-08" db="UniProtKB">
        <authorList>
            <consortium name="RefSeq"/>
        </authorList>
    </citation>
    <scope>IDENTIFICATION</scope>
    <source>
        <tissue evidence="5">Whole plant</tissue>
    </source>
</reference>
<dbReference type="PROSITE" id="PS50158">
    <property type="entry name" value="ZF_CCHC"/>
    <property type="match status" value="1"/>
</dbReference>
<evidence type="ECO:0000256" key="2">
    <source>
        <dbReference type="SAM" id="MobiDB-lite"/>
    </source>
</evidence>
<sequence length="451" mass="51397">MAKERSASVSRQEFDLIQRSKKKVKDRERVDLNQPGDSMEGATENFKAPANNSKVSYKESLLSIPGSSVDPNEEVLEPIDEDASDPEDRWYKEVECKEDKPFDACPTIPISKDEFEEWCKPWHAALIVKVLGKRVHLGFMKQRLNRDWAKKGQINVIDMDRDYFLVHFTDEEDYNHALVEGPWMITSHYLIVQRWRPFFLASENIAKKIATWIRIPNLPIELYNHRFLSRVGSTLGTMLKIDRATSVHSRGRFARICVELGLSKKLVPRILVLGQILNVEYEDLHLICFTCGKYGHQPDQCSEMHDGKVAPKNITIDGEEGSPGFAGEEGINHANITGQGAQESIQKRQVNQDSPEFGPWMLVKRQVRKKSTGSKGANYKKDSLSNLEAKTSNRSRFNILDEGTTEPSHEENVHEEYCGEESMQSGPVVMEQDRPSKLITPKAHKEYGRPT</sequence>
<dbReference type="PANTHER" id="PTHR31286">
    <property type="entry name" value="GLYCINE-RICH CELL WALL STRUCTURAL PROTEIN 1.8-LIKE"/>
    <property type="match status" value="1"/>
</dbReference>
<feature type="compositionally biased region" description="Basic and acidic residues" evidence="2">
    <location>
        <begin position="407"/>
        <end position="417"/>
    </location>
</feature>
<proteinExistence type="predicted"/>
<feature type="domain" description="CCHC-type" evidence="3">
    <location>
        <begin position="288"/>
        <end position="303"/>
    </location>
</feature>
<evidence type="ECO:0000259" key="3">
    <source>
        <dbReference type="PROSITE" id="PS50158"/>
    </source>
</evidence>
<dbReference type="Pfam" id="PF14111">
    <property type="entry name" value="DUF4283"/>
    <property type="match status" value="1"/>
</dbReference>
<dbReference type="OrthoDB" id="1001863at2759"/>
<dbReference type="GO" id="GO:0003676">
    <property type="term" value="F:nucleic acid binding"/>
    <property type="evidence" value="ECO:0007669"/>
    <property type="project" value="InterPro"/>
</dbReference>
<dbReference type="InterPro" id="IPR001878">
    <property type="entry name" value="Znf_CCHC"/>
</dbReference>
<reference evidence="4" key="1">
    <citation type="journal article" date="2016" name="Nat. Genet.">
        <title>The genome sequences of Arachis duranensis and Arachis ipaensis, the diploid ancestors of cultivated peanut.</title>
        <authorList>
            <person name="Bertioli D.J."/>
            <person name="Cannon S.B."/>
            <person name="Froenicke L."/>
            <person name="Huang G."/>
            <person name="Farmer A.D."/>
            <person name="Cannon E.K."/>
            <person name="Liu X."/>
            <person name="Gao D."/>
            <person name="Clevenger J."/>
            <person name="Dash S."/>
            <person name="Ren L."/>
            <person name="Moretzsohn M.C."/>
            <person name="Shirasawa K."/>
            <person name="Huang W."/>
            <person name="Vidigal B."/>
            <person name="Abernathy B."/>
            <person name="Chu Y."/>
            <person name="Niederhuth C.E."/>
            <person name="Umale P."/>
            <person name="Araujo A.C."/>
            <person name="Kozik A."/>
            <person name="Kim K.D."/>
            <person name="Burow M.D."/>
            <person name="Varshney R.K."/>
            <person name="Wang X."/>
            <person name="Zhang X."/>
            <person name="Barkley N."/>
            <person name="Guimaraes P.M."/>
            <person name="Isobe S."/>
            <person name="Guo B."/>
            <person name="Liao B."/>
            <person name="Stalker H.T."/>
            <person name="Schmitz R.J."/>
            <person name="Scheffler B.E."/>
            <person name="Leal-Bertioli S.C."/>
            <person name="Xun X."/>
            <person name="Jackson S.A."/>
            <person name="Michelmore R."/>
            <person name="Ozias-Akins P."/>
        </authorList>
    </citation>
    <scope>NUCLEOTIDE SEQUENCE [LARGE SCALE GENOMIC DNA]</scope>
    <source>
        <strain evidence="4">cv. V14167</strain>
    </source>
</reference>
<keyword evidence="4" id="KW-1185">Reference proteome</keyword>
<dbReference type="InterPro" id="IPR040256">
    <property type="entry name" value="At4g02000-like"/>
</dbReference>
<feature type="compositionally biased region" description="Basic and acidic residues" evidence="2">
    <location>
        <begin position="1"/>
        <end position="18"/>
    </location>
</feature>
<protein>
    <submittedName>
        <fullName evidence="5">Uncharacterized protein LOC107470886</fullName>
    </submittedName>
</protein>
<gene>
    <name evidence="5" type="primary">LOC107470886</name>
</gene>
<dbReference type="GO" id="GO:0008270">
    <property type="term" value="F:zinc ion binding"/>
    <property type="evidence" value="ECO:0007669"/>
    <property type="project" value="UniProtKB-KW"/>
</dbReference>
<dbReference type="KEGG" id="adu:107470886"/>
<evidence type="ECO:0000313" key="5">
    <source>
        <dbReference type="RefSeq" id="XP_015945786.1"/>
    </source>
</evidence>
<evidence type="ECO:0000313" key="4">
    <source>
        <dbReference type="Proteomes" id="UP000515211"/>
    </source>
</evidence>
<keyword evidence="1" id="KW-0479">Metal-binding</keyword>
<dbReference type="InterPro" id="IPR025558">
    <property type="entry name" value="DUF4283"/>
</dbReference>